<accession>A0A8J5KG03</accession>
<gene>
    <name evidence="1" type="ORF">Hamer_G023834</name>
</gene>
<proteinExistence type="predicted"/>
<reference evidence="1" key="1">
    <citation type="journal article" date="2021" name="Sci. Adv.">
        <title>The American lobster genome reveals insights on longevity, neural, and immune adaptations.</title>
        <authorList>
            <person name="Polinski J.M."/>
            <person name="Zimin A.V."/>
            <person name="Clark K.F."/>
            <person name="Kohn A.B."/>
            <person name="Sadowski N."/>
            <person name="Timp W."/>
            <person name="Ptitsyn A."/>
            <person name="Khanna P."/>
            <person name="Romanova D.Y."/>
            <person name="Williams P."/>
            <person name="Greenwood S.J."/>
            <person name="Moroz L.L."/>
            <person name="Walt D.R."/>
            <person name="Bodnar A.G."/>
        </authorList>
    </citation>
    <scope>NUCLEOTIDE SEQUENCE</scope>
    <source>
        <strain evidence="1">GMGI-L3</strain>
    </source>
</reference>
<name>A0A8J5KG03_HOMAM</name>
<dbReference type="EMBL" id="JAHLQT010019217">
    <property type="protein sequence ID" value="KAG7168744.1"/>
    <property type="molecule type" value="Genomic_DNA"/>
</dbReference>
<keyword evidence="2" id="KW-1185">Reference proteome</keyword>
<sequence length="315" mass="35583">METKAMASVLGQIEVSCSFKLEQVLHNRVTEENLSIFNTNGTMRKMKKIKLREKLIITPIQEPDTYTEDLEKGDGTKYTWGDYRKKVVLTVITRHKNAERIICVNDPYGQRWTIEDSKRMLPQKSASSSNIYMKSEDKIPAIIDFQLLLVSSGEGYTEAVILDTEDTDIYVQAAYDAQQISGVLCLKWKTQFITSRNLGDEEMMACIIPLYVLTGCDHNLASMADRVQSSKEVRDLLASWRAQKKKNTVRLAPDSNAQPPLKADKLSQFSAEVPKPPIPSLTHQTWMAFARWPVPICPLHPAPNSHINTLIPESG</sequence>
<evidence type="ECO:0000313" key="2">
    <source>
        <dbReference type="Proteomes" id="UP000747542"/>
    </source>
</evidence>
<dbReference type="AlphaFoldDB" id="A0A8J5KG03"/>
<comment type="caution">
    <text evidence="1">The sequence shown here is derived from an EMBL/GenBank/DDBJ whole genome shotgun (WGS) entry which is preliminary data.</text>
</comment>
<evidence type="ECO:0000313" key="1">
    <source>
        <dbReference type="EMBL" id="KAG7168744.1"/>
    </source>
</evidence>
<organism evidence="1 2">
    <name type="scientific">Homarus americanus</name>
    <name type="common">American lobster</name>
    <dbReference type="NCBI Taxonomy" id="6706"/>
    <lineage>
        <taxon>Eukaryota</taxon>
        <taxon>Metazoa</taxon>
        <taxon>Ecdysozoa</taxon>
        <taxon>Arthropoda</taxon>
        <taxon>Crustacea</taxon>
        <taxon>Multicrustacea</taxon>
        <taxon>Malacostraca</taxon>
        <taxon>Eumalacostraca</taxon>
        <taxon>Eucarida</taxon>
        <taxon>Decapoda</taxon>
        <taxon>Pleocyemata</taxon>
        <taxon>Astacidea</taxon>
        <taxon>Nephropoidea</taxon>
        <taxon>Nephropidae</taxon>
        <taxon>Homarus</taxon>
    </lineage>
</organism>
<dbReference type="Proteomes" id="UP000747542">
    <property type="component" value="Unassembled WGS sequence"/>
</dbReference>
<protein>
    <submittedName>
        <fullName evidence="1">Uncharacterized protein</fullName>
    </submittedName>
</protein>